<dbReference type="InterPro" id="IPR036250">
    <property type="entry name" value="AcylCo_DH-like_C"/>
</dbReference>
<dbReference type="SUPFAM" id="SSF47203">
    <property type="entry name" value="Acyl-CoA dehydrogenase C-terminal domain-like"/>
    <property type="match status" value="1"/>
</dbReference>
<dbReference type="GO" id="GO:0003995">
    <property type="term" value="F:acyl-CoA dehydrogenase activity"/>
    <property type="evidence" value="ECO:0007669"/>
    <property type="project" value="TreeGrafter"/>
</dbReference>
<evidence type="ECO:0000259" key="3">
    <source>
        <dbReference type="Pfam" id="PF14690"/>
    </source>
</evidence>
<dbReference type="Proteomes" id="UP000254425">
    <property type="component" value="Chromosome"/>
</dbReference>
<evidence type="ECO:0000313" key="4">
    <source>
        <dbReference type="EMBL" id="AXK35791.1"/>
    </source>
</evidence>
<organism evidence="4 5">
    <name type="scientific">Streptomyces armeniacus</name>
    <dbReference type="NCBI Taxonomy" id="83291"/>
    <lineage>
        <taxon>Bacteria</taxon>
        <taxon>Bacillati</taxon>
        <taxon>Actinomycetota</taxon>
        <taxon>Actinomycetes</taxon>
        <taxon>Kitasatosporales</taxon>
        <taxon>Streptomycetaceae</taxon>
        <taxon>Streptomyces</taxon>
    </lineage>
</organism>
<dbReference type="EMBL" id="CP031320">
    <property type="protein sequence ID" value="AXK35791.1"/>
    <property type="molecule type" value="Genomic_DNA"/>
</dbReference>
<dbReference type="AlphaFoldDB" id="A0A345XVX5"/>
<feature type="domain" description="Acyl-CoA dehydrogenase C-terminal" evidence="2">
    <location>
        <begin position="377"/>
        <end position="504"/>
    </location>
</feature>
<dbReference type="Pfam" id="PF08028">
    <property type="entry name" value="Acyl-CoA_dh_2"/>
    <property type="match status" value="1"/>
</dbReference>
<evidence type="ECO:0000313" key="5">
    <source>
        <dbReference type="Proteomes" id="UP000254425"/>
    </source>
</evidence>
<keyword evidence="1" id="KW-0560">Oxidoreductase</keyword>
<dbReference type="InterPro" id="IPR046373">
    <property type="entry name" value="Acyl-CoA_Oxase/DH_mid-dom_sf"/>
</dbReference>
<feature type="domain" description="Transposase IS204/IS1001/IS1096/IS1165 zinc-finger" evidence="3">
    <location>
        <begin position="27"/>
        <end position="65"/>
    </location>
</feature>
<dbReference type="GO" id="GO:0050660">
    <property type="term" value="F:flavin adenine dinucleotide binding"/>
    <property type="evidence" value="ECO:0007669"/>
    <property type="project" value="InterPro"/>
</dbReference>
<reference evidence="4 5" key="1">
    <citation type="submission" date="2018-07" db="EMBL/GenBank/DDBJ databases">
        <title>Draft genome of the type strain Streptomyces armeniacus ATCC 15676.</title>
        <authorList>
            <person name="Labana P."/>
            <person name="Gosse J.T."/>
            <person name="Boddy C.N."/>
        </authorList>
    </citation>
    <scope>NUCLEOTIDE SEQUENCE [LARGE SCALE GENOMIC DNA]</scope>
    <source>
        <strain evidence="4 5">ATCC 15676</strain>
    </source>
</reference>
<dbReference type="Gene3D" id="2.40.110.10">
    <property type="entry name" value="Butyryl-CoA Dehydrogenase, subunit A, domain 2"/>
    <property type="match status" value="1"/>
</dbReference>
<proteinExistence type="predicted"/>
<accession>A0A345XVX5</accession>
<dbReference type="KEGG" id="sarm:DVA86_27335"/>
<dbReference type="Gene3D" id="1.10.540.10">
    <property type="entry name" value="Acyl-CoA dehydrogenase/oxidase, N-terminal domain"/>
    <property type="match status" value="1"/>
</dbReference>
<evidence type="ECO:0000259" key="2">
    <source>
        <dbReference type="Pfam" id="PF08028"/>
    </source>
</evidence>
<keyword evidence="5" id="KW-1185">Reference proteome</keyword>
<dbReference type="Pfam" id="PF14690">
    <property type="entry name" value="Zn_ribbon_ISL3"/>
    <property type="match status" value="1"/>
</dbReference>
<dbReference type="Gene3D" id="1.20.140.10">
    <property type="entry name" value="Butyryl-CoA Dehydrogenase, subunit A, domain 3"/>
    <property type="match status" value="1"/>
</dbReference>
<protein>
    <submittedName>
        <fullName evidence="4">Acyl-CoA dehydrogenase</fullName>
    </submittedName>
</protein>
<dbReference type="PANTHER" id="PTHR43884:SF12">
    <property type="entry name" value="ISOVALERYL-COA DEHYDROGENASE, MITOCHONDRIAL-RELATED"/>
    <property type="match status" value="1"/>
</dbReference>
<evidence type="ECO:0000256" key="1">
    <source>
        <dbReference type="ARBA" id="ARBA00023002"/>
    </source>
</evidence>
<gene>
    <name evidence="4" type="ORF">DVA86_27335</name>
</gene>
<dbReference type="InterPro" id="IPR029261">
    <property type="entry name" value="Transposase_Znf"/>
</dbReference>
<dbReference type="InterPro" id="IPR009100">
    <property type="entry name" value="AcylCoA_DH/oxidase_NM_dom_sf"/>
</dbReference>
<name>A0A345XVX5_9ACTN</name>
<sequence length="531" mass="57823">MDVEAVIATFGTVDVVARDRAVGAASPDCGRSSNRVHDSYQRRLRDLPLAEQSVVIHLTVRCFLCCSARKTPARMTVSLSFAGAERQVPQLLDEMSRADDADFNSRADPTGWSIRTGPPGRCVKRAWDDRETNHKERDFMGGKGQLHVSAELAGVLERIDALGGMLDERADAAEELGRLPEDTARALLDTGIVRAELPLSLGGYEFAPRQLIETAERTSYHDASAGWTLFALQMVTGTTAAYLARDAAAELFPDVPSGRYALLAGHGTRPGRAVPVEGGFQVSGQWQFASGMAHATHIHSAIQVEGTDELRVLAMPKSQVTLDGNWDVLGLRATHSIDYHCTDVYVPHEYTYLATTDTPVNGGAVYRLGLVNMSAIGHTGWALGVGRRLLDELKRVAAARAGSRGAAVDTSQFHAEYAMAEARFRAARAWVYDIWQEVEQSLDQGESPSTEQDTLIRLVLNHTTSTVYEVGSAVHRWAGSAAIRRGPVDRFLRDLGTGAQHITSSPVVLQNCGRWMSGAQPDARWSFLDLT</sequence>
<dbReference type="InterPro" id="IPR037069">
    <property type="entry name" value="AcylCoA_DH/ox_N_sf"/>
</dbReference>
<dbReference type="PANTHER" id="PTHR43884">
    <property type="entry name" value="ACYL-COA DEHYDROGENASE"/>
    <property type="match status" value="1"/>
</dbReference>
<dbReference type="SUPFAM" id="SSF56645">
    <property type="entry name" value="Acyl-CoA dehydrogenase NM domain-like"/>
    <property type="match status" value="1"/>
</dbReference>
<dbReference type="InterPro" id="IPR013107">
    <property type="entry name" value="Acyl-CoA_DH_C"/>
</dbReference>